<dbReference type="Proteomes" id="UP001249851">
    <property type="component" value="Unassembled WGS sequence"/>
</dbReference>
<feature type="region of interest" description="Disordered" evidence="2">
    <location>
        <begin position="1"/>
        <end position="26"/>
    </location>
</feature>
<evidence type="ECO:0000313" key="3">
    <source>
        <dbReference type="EMBL" id="KAK2573446.1"/>
    </source>
</evidence>
<comment type="caution">
    <text evidence="3">The sequence shown here is derived from an EMBL/GenBank/DDBJ whole genome shotgun (WGS) entry which is preliminary data.</text>
</comment>
<name>A0AAD9R5L3_ACRCE</name>
<organism evidence="3 4">
    <name type="scientific">Acropora cervicornis</name>
    <name type="common">Staghorn coral</name>
    <dbReference type="NCBI Taxonomy" id="6130"/>
    <lineage>
        <taxon>Eukaryota</taxon>
        <taxon>Metazoa</taxon>
        <taxon>Cnidaria</taxon>
        <taxon>Anthozoa</taxon>
        <taxon>Hexacorallia</taxon>
        <taxon>Scleractinia</taxon>
        <taxon>Astrocoeniina</taxon>
        <taxon>Acroporidae</taxon>
        <taxon>Acropora</taxon>
    </lineage>
</organism>
<evidence type="ECO:0000313" key="4">
    <source>
        <dbReference type="Proteomes" id="UP001249851"/>
    </source>
</evidence>
<protein>
    <submittedName>
        <fullName evidence="3">Uncharacterized protein</fullName>
    </submittedName>
</protein>
<reference evidence="3" key="2">
    <citation type="journal article" date="2023" name="Science">
        <title>Genomic signatures of disease resistance in endangered staghorn corals.</title>
        <authorList>
            <person name="Vollmer S.V."/>
            <person name="Selwyn J.D."/>
            <person name="Despard B.A."/>
            <person name="Roesel C.L."/>
        </authorList>
    </citation>
    <scope>NUCLEOTIDE SEQUENCE</scope>
    <source>
        <strain evidence="3">K2</strain>
    </source>
</reference>
<gene>
    <name evidence="3" type="ORF">P5673_001098</name>
</gene>
<accession>A0AAD9R5L3</accession>
<evidence type="ECO:0000256" key="1">
    <source>
        <dbReference type="SAM" id="Coils"/>
    </source>
</evidence>
<feature type="region of interest" description="Disordered" evidence="2">
    <location>
        <begin position="56"/>
        <end position="102"/>
    </location>
</feature>
<sequence>MSSAANGNRKKSTFAENRKKTELEEQVSDLKKRLEELRKAKSTTIIKKDKTYVASGAPHKLCDNATKQTAELHDSHRQGTASLESTEKNEEGSQQDSDSTVAVELEKITVELEKISKQNAELLEENEKLKLKTTELELRVKTSWGEKYQKWMAQTEQKIEELTAANNFL</sequence>
<keyword evidence="4" id="KW-1185">Reference proteome</keyword>
<feature type="compositionally biased region" description="Basic and acidic residues" evidence="2">
    <location>
        <begin position="16"/>
        <end position="26"/>
    </location>
</feature>
<dbReference type="AlphaFoldDB" id="A0AAD9R5L3"/>
<keyword evidence="1" id="KW-0175">Coiled coil</keyword>
<reference evidence="3" key="1">
    <citation type="journal article" date="2023" name="G3 (Bethesda)">
        <title>Whole genome assembly and annotation of the endangered Caribbean coral Acropora cervicornis.</title>
        <authorList>
            <person name="Selwyn J.D."/>
            <person name="Vollmer S.V."/>
        </authorList>
    </citation>
    <scope>NUCLEOTIDE SEQUENCE</scope>
    <source>
        <strain evidence="3">K2</strain>
    </source>
</reference>
<proteinExistence type="predicted"/>
<dbReference type="EMBL" id="JARQWQ010000002">
    <property type="protein sequence ID" value="KAK2573446.1"/>
    <property type="molecule type" value="Genomic_DNA"/>
</dbReference>
<feature type="coiled-coil region" evidence="1">
    <location>
        <begin position="105"/>
        <end position="139"/>
    </location>
</feature>
<evidence type="ECO:0000256" key="2">
    <source>
        <dbReference type="SAM" id="MobiDB-lite"/>
    </source>
</evidence>